<dbReference type="GO" id="GO:0005524">
    <property type="term" value="F:ATP binding"/>
    <property type="evidence" value="ECO:0007669"/>
    <property type="project" value="UniProtKB-KW"/>
</dbReference>
<dbReference type="PROSITE" id="PS50893">
    <property type="entry name" value="ABC_TRANSPORTER_2"/>
    <property type="match status" value="1"/>
</dbReference>
<dbReference type="InterPro" id="IPR050086">
    <property type="entry name" value="MetN_ABC_transporter-like"/>
</dbReference>
<keyword evidence="3" id="KW-0547">Nucleotide-binding</keyword>
<dbReference type="InterPro" id="IPR003439">
    <property type="entry name" value="ABC_transporter-like_ATP-bd"/>
</dbReference>
<dbReference type="Pfam" id="PF00005">
    <property type="entry name" value="ABC_tran"/>
    <property type="match status" value="1"/>
</dbReference>
<dbReference type="Proteomes" id="UP000605897">
    <property type="component" value="Unassembled WGS sequence"/>
</dbReference>
<dbReference type="SUPFAM" id="SSF52540">
    <property type="entry name" value="P-loop containing nucleoside triphosphate hydrolases"/>
    <property type="match status" value="1"/>
</dbReference>
<dbReference type="InterPro" id="IPR003593">
    <property type="entry name" value="AAA+_ATPase"/>
</dbReference>
<accession>A0ABQ3J1M4</accession>
<keyword evidence="6" id="KW-0029">Amino-acid transport</keyword>
<keyword evidence="1" id="KW-0813">Transport</keyword>
<evidence type="ECO:0000259" key="8">
    <source>
        <dbReference type="PROSITE" id="PS50893"/>
    </source>
</evidence>
<protein>
    <submittedName>
        <fullName evidence="9">Methionine import ATP-binding protein MetN</fullName>
    </submittedName>
</protein>
<comment type="caution">
    <text evidence="9">The sequence shown here is derived from an EMBL/GenBank/DDBJ whole genome shotgun (WGS) entry which is preliminary data.</text>
</comment>
<dbReference type="PANTHER" id="PTHR43166">
    <property type="entry name" value="AMINO ACID IMPORT ATP-BINDING PROTEIN"/>
    <property type="match status" value="1"/>
</dbReference>
<sequence length="351" mass="36525">MRSARSRHVVLEPFVITVENLTKSFPGAAKPVHALRDVSVEVPAGALFGVVGPAGSGKSTLTRCIALQEKPDRGVVRLDGLNTTGLDGRRLREVRRQVAVLDAQPVLHAERTVAGNVAAPLEQLGLDGPQRRSRVGRLLDLAGLTQRAALRPSELTPGQRRRVALARSLAAGPAVLLADDPTAGVGVEETGAVLTVLDRARAELGVTVLLTTQDGAAVRRVCDGVAVLEDGRLVEQGTVLELLANPASKVAQSLLPPIDTPRSQSAGYDRSVDVVLIGFAAVGALLPEASARFDVDLATIGGGLTRVGDTPVARFRVGVNGSQADAALAWIADRGAHVVHPKEGPKSIVAA</sequence>
<dbReference type="Gene3D" id="3.40.50.300">
    <property type="entry name" value="P-loop containing nucleotide triphosphate hydrolases"/>
    <property type="match status" value="1"/>
</dbReference>
<evidence type="ECO:0000256" key="2">
    <source>
        <dbReference type="ARBA" id="ARBA00022475"/>
    </source>
</evidence>
<organism evidence="9 10">
    <name type="scientific">Amycolatopsis deserti</name>
    <dbReference type="NCBI Taxonomy" id="185696"/>
    <lineage>
        <taxon>Bacteria</taxon>
        <taxon>Bacillati</taxon>
        <taxon>Actinomycetota</taxon>
        <taxon>Actinomycetes</taxon>
        <taxon>Pseudonocardiales</taxon>
        <taxon>Pseudonocardiaceae</taxon>
        <taxon>Amycolatopsis</taxon>
    </lineage>
</organism>
<evidence type="ECO:0000313" key="10">
    <source>
        <dbReference type="Proteomes" id="UP000605897"/>
    </source>
</evidence>
<evidence type="ECO:0000256" key="7">
    <source>
        <dbReference type="ARBA" id="ARBA00023136"/>
    </source>
</evidence>
<name>A0ABQ3J1M4_9PSEU</name>
<dbReference type="InterPro" id="IPR018449">
    <property type="entry name" value="NIL_domain"/>
</dbReference>
<keyword evidence="4 9" id="KW-0067">ATP-binding</keyword>
<dbReference type="EMBL" id="BNAU01000004">
    <property type="protein sequence ID" value="GHF00936.1"/>
    <property type="molecule type" value="Genomic_DNA"/>
</dbReference>
<evidence type="ECO:0000313" key="9">
    <source>
        <dbReference type="EMBL" id="GHF00936.1"/>
    </source>
</evidence>
<dbReference type="SUPFAM" id="SSF55021">
    <property type="entry name" value="ACT-like"/>
    <property type="match status" value="1"/>
</dbReference>
<gene>
    <name evidence="9" type="primary">metN</name>
    <name evidence="9" type="ORF">GCM10017786_37270</name>
</gene>
<keyword evidence="7" id="KW-0472">Membrane</keyword>
<reference evidence="10" key="1">
    <citation type="journal article" date="2019" name="Int. J. Syst. Evol. Microbiol.">
        <title>The Global Catalogue of Microorganisms (GCM) 10K type strain sequencing project: providing services to taxonomists for standard genome sequencing and annotation.</title>
        <authorList>
            <consortium name="The Broad Institute Genomics Platform"/>
            <consortium name="The Broad Institute Genome Sequencing Center for Infectious Disease"/>
            <person name="Wu L."/>
            <person name="Ma J."/>
        </authorList>
    </citation>
    <scope>NUCLEOTIDE SEQUENCE [LARGE SCALE GENOMIC DNA]</scope>
    <source>
        <strain evidence="10">CGMCC 4.7677</strain>
    </source>
</reference>
<feature type="domain" description="ABC transporter" evidence="8">
    <location>
        <begin position="16"/>
        <end position="255"/>
    </location>
</feature>
<evidence type="ECO:0000256" key="6">
    <source>
        <dbReference type="ARBA" id="ARBA00022970"/>
    </source>
</evidence>
<evidence type="ECO:0000256" key="1">
    <source>
        <dbReference type="ARBA" id="ARBA00022448"/>
    </source>
</evidence>
<evidence type="ECO:0000256" key="5">
    <source>
        <dbReference type="ARBA" id="ARBA00022967"/>
    </source>
</evidence>
<evidence type="ECO:0000256" key="4">
    <source>
        <dbReference type="ARBA" id="ARBA00022840"/>
    </source>
</evidence>
<keyword evidence="2" id="KW-1003">Cell membrane</keyword>
<dbReference type="InterPro" id="IPR045865">
    <property type="entry name" value="ACT-like_dom_sf"/>
</dbReference>
<dbReference type="SMART" id="SM00382">
    <property type="entry name" value="AAA"/>
    <property type="match status" value="1"/>
</dbReference>
<dbReference type="PANTHER" id="PTHR43166:SF30">
    <property type="entry name" value="METHIONINE IMPORT ATP-BINDING PROTEIN METN"/>
    <property type="match status" value="1"/>
</dbReference>
<evidence type="ECO:0000256" key="3">
    <source>
        <dbReference type="ARBA" id="ARBA00022741"/>
    </source>
</evidence>
<proteinExistence type="predicted"/>
<keyword evidence="10" id="KW-1185">Reference proteome</keyword>
<dbReference type="Pfam" id="PF09383">
    <property type="entry name" value="NIL"/>
    <property type="match status" value="1"/>
</dbReference>
<dbReference type="InterPro" id="IPR027417">
    <property type="entry name" value="P-loop_NTPase"/>
</dbReference>
<keyword evidence="5" id="KW-1278">Translocase</keyword>